<protein>
    <recommendedName>
        <fullName evidence="3">DnaA N-terminal domain-containing protein</fullName>
    </recommendedName>
</protein>
<reference evidence="1 2" key="1">
    <citation type="submission" date="2019-04" db="EMBL/GenBank/DDBJ databases">
        <title>Genome sequencing of Clostridium botulinum Groups I-IV and Clostridium butyricum.</title>
        <authorList>
            <person name="Brunt J."/>
            <person name="Van Vliet A.H.M."/>
            <person name="Stringer S.C."/>
            <person name="Carter A.T."/>
            <person name="Peck M.W."/>
        </authorList>
    </citation>
    <scope>NUCLEOTIDE SEQUENCE [LARGE SCALE GENOMIC DNA]</scope>
    <source>
        <strain evidence="1 2">1605</strain>
    </source>
</reference>
<accession>A0A6M0V6H9</accession>
<gene>
    <name evidence="1" type="ORF">FC774_09280</name>
</gene>
<dbReference type="Proteomes" id="UP000476820">
    <property type="component" value="Unassembled WGS sequence"/>
</dbReference>
<organism evidence="1 2">
    <name type="scientific">Clostridium botulinum</name>
    <dbReference type="NCBI Taxonomy" id="1491"/>
    <lineage>
        <taxon>Bacteria</taxon>
        <taxon>Bacillati</taxon>
        <taxon>Bacillota</taxon>
        <taxon>Clostridia</taxon>
        <taxon>Eubacteriales</taxon>
        <taxon>Clostridiaceae</taxon>
        <taxon>Clostridium</taxon>
    </lineage>
</organism>
<evidence type="ECO:0000313" key="2">
    <source>
        <dbReference type="Proteomes" id="UP000476820"/>
    </source>
</evidence>
<dbReference type="EMBL" id="SWOV01000021">
    <property type="protein sequence ID" value="NFF88057.1"/>
    <property type="molecule type" value="Genomic_DNA"/>
</dbReference>
<sequence>MSEGWIKLYRNLREHWIWEDPVKLRWWIDMLLQANHHDKKVALGNEIILIRRGSFHTSELKLAKRWCTSKKSARTFLDLLQNDGMINMAKSFKGTTIEVSKYDDYQGYNQEKGTALEPLKTGDFEDNSICENNFKDNGVKKGTTKNSSNNNRLEDNFQEEKTTKEPCKNHIGTMQEPQRNREVYTNNNDKELKECKEGQERKKTKLPLLLFPTDIHKFIYKEVGDIAYRTWFVDSDIIENGENIEIILDDEFKKGVVEKKFINKLEGSLGKKIDANIGE</sequence>
<comment type="caution">
    <text evidence="1">The sequence shown here is derived from an EMBL/GenBank/DDBJ whole genome shotgun (WGS) entry which is preliminary data.</text>
</comment>
<dbReference type="AlphaFoldDB" id="A0A6M0V6H9"/>
<evidence type="ECO:0000313" key="1">
    <source>
        <dbReference type="EMBL" id="NFF88057.1"/>
    </source>
</evidence>
<evidence type="ECO:0008006" key="3">
    <source>
        <dbReference type="Google" id="ProtNLM"/>
    </source>
</evidence>
<name>A0A6M0V6H9_CLOBO</name>
<proteinExistence type="predicted"/>